<sequence length="109" mass="11372">MRGAHPVGFVAHELDVDHAGQPIGAGAAATTEIRPGRPAYVLGRAPTSLGSHEGVCRHGVGRQPADVDLHPPRRQAEVLRALDRAVARKGREQSGSPCPHVPGAASWIA</sequence>
<evidence type="ECO:0000256" key="1">
    <source>
        <dbReference type="SAM" id="MobiDB-lite"/>
    </source>
</evidence>
<comment type="caution">
    <text evidence="2">The sequence shown here is derived from an EMBL/GenBank/DDBJ whole genome shotgun (WGS) entry which is preliminary data.</text>
</comment>
<protein>
    <submittedName>
        <fullName evidence="2">Uncharacterized protein</fullName>
    </submittedName>
</protein>
<dbReference type="Proteomes" id="UP001500427">
    <property type="component" value="Unassembled WGS sequence"/>
</dbReference>
<reference evidence="3" key="1">
    <citation type="journal article" date="2019" name="Int. J. Syst. Evol. Microbiol.">
        <title>The Global Catalogue of Microorganisms (GCM) 10K type strain sequencing project: providing services to taxonomists for standard genome sequencing and annotation.</title>
        <authorList>
            <consortium name="The Broad Institute Genomics Platform"/>
            <consortium name="The Broad Institute Genome Sequencing Center for Infectious Disease"/>
            <person name="Wu L."/>
            <person name="Ma J."/>
        </authorList>
    </citation>
    <scope>NUCLEOTIDE SEQUENCE [LARGE SCALE GENOMIC DNA]</scope>
    <source>
        <strain evidence="3">JCM 17687</strain>
    </source>
</reference>
<organism evidence="2 3">
    <name type="scientific">Terrabacter aeriphilus</name>
    <dbReference type="NCBI Taxonomy" id="515662"/>
    <lineage>
        <taxon>Bacteria</taxon>
        <taxon>Bacillati</taxon>
        <taxon>Actinomycetota</taxon>
        <taxon>Actinomycetes</taxon>
        <taxon>Micrococcales</taxon>
        <taxon>Intrasporangiaceae</taxon>
        <taxon>Terrabacter</taxon>
    </lineage>
</organism>
<evidence type="ECO:0000313" key="2">
    <source>
        <dbReference type="EMBL" id="GAA5036446.1"/>
    </source>
</evidence>
<gene>
    <name evidence="2" type="ORF">GCM10023258_39420</name>
</gene>
<name>A0ABP9JP62_9MICO</name>
<dbReference type="EMBL" id="BAABIW010000028">
    <property type="protein sequence ID" value="GAA5036446.1"/>
    <property type="molecule type" value="Genomic_DNA"/>
</dbReference>
<accession>A0ABP9JP62</accession>
<feature type="region of interest" description="Disordered" evidence="1">
    <location>
        <begin position="86"/>
        <end position="109"/>
    </location>
</feature>
<evidence type="ECO:0000313" key="3">
    <source>
        <dbReference type="Proteomes" id="UP001500427"/>
    </source>
</evidence>
<keyword evidence="3" id="KW-1185">Reference proteome</keyword>
<feature type="region of interest" description="Disordered" evidence="1">
    <location>
        <begin position="53"/>
        <end position="73"/>
    </location>
</feature>
<proteinExistence type="predicted"/>